<feature type="domain" description="Peptidase M48" evidence="8">
    <location>
        <begin position="32"/>
        <end position="208"/>
    </location>
</feature>
<reference evidence="9 10" key="1">
    <citation type="submission" date="2016-09" db="EMBL/GenBank/DDBJ databases">
        <title>Genomic evidence for plant-parasitic nematodes as the earliest Wolbachia hosts.</title>
        <authorList>
            <person name="Brown A.M."/>
            <person name="Wasala S.K."/>
            <person name="Howe D.K."/>
            <person name="Peetz A.B."/>
            <person name="Zasada I.A."/>
            <person name="Denver D.R."/>
        </authorList>
    </citation>
    <scope>NUCLEOTIDE SEQUENCE [LARGE SCALE GENOMIC DNA]</scope>
    <source>
        <strain evidence="10">wPpe</strain>
    </source>
</reference>
<dbReference type="GO" id="GO:0016020">
    <property type="term" value="C:membrane"/>
    <property type="evidence" value="ECO:0007669"/>
    <property type="project" value="TreeGrafter"/>
</dbReference>
<keyword evidence="1 6" id="KW-0645">Protease</keyword>
<evidence type="ECO:0000256" key="6">
    <source>
        <dbReference type="RuleBase" id="RU003983"/>
    </source>
</evidence>
<keyword evidence="7" id="KW-0732">Signal</keyword>
<dbReference type="GO" id="GO:0051603">
    <property type="term" value="P:proteolysis involved in protein catabolic process"/>
    <property type="evidence" value="ECO:0007669"/>
    <property type="project" value="TreeGrafter"/>
</dbReference>
<dbReference type="RefSeq" id="WP_070065344.1">
    <property type="nucleotide sequence ID" value="NZ_MJMG01000011.1"/>
</dbReference>
<evidence type="ECO:0000256" key="5">
    <source>
        <dbReference type="ARBA" id="ARBA00023049"/>
    </source>
</evidence>
<dbReference type="OrthoDB" id="9814887at2"/>
<evidence type="ECO:0000313" key="10">
    <source>
        <dbReference type="Proteomes" id="UP000175679"/>
    </source>
</evidence>
<evidence type="ECO:0000313" key="9">
    <source>
        <dbReference type="EMBL" id="OEY86407.1"/>
    </source>
</evidence>
<dbReference type="Gene3D" id="3.30.2010.10">
    <property type="entry name" value="Metalloproteases ('zincins'), catalytic domain"/>
    <property type="match status" value="1"/>
</dbReference>
<keyword evidence="4 6" id="KW-0862">Zinc</keyword>
<feature type="signal peptide" evidence="7">
    <location>
        <begin position="1"/>
        <end position="19"/>
    </location>
</feature>
<dbReference type="PANTHER" id="PTHR22726:SF1">
    <property type="entry name" value="METALLOENDOPEPTIDASE OMA1, MITOCHONDRIAL"/>
    <property type="match status" value="1"/>
</dbReference>
<dbReference type="AlphaFoldDB" id="A0A1E7QJ52"/>
<gene>
    <name evidence="9" type="ORF">BIY23_04250</name>
</gene>
<proteinExistence type="inferred from homology"/>
<comment type="similarity">
    <text evidence="6">Belongs to the peptidase M48 family.</text>
</comment>
<keyword evidence="3 6" id="KW-0378">Hydrolase</keyword>
<accession>A0A1E7QJ52</accession>
<dbReference type="PANTHER" id="PTHR22726">
    <property type="entry name" value="METALLOENDOPEPTIDASE OMA1"/>
    <property type="match status" value="1"/>
</dbReference>
<dbReference type="CDD" id="cd07324">
    <property type="entry name" value="M48C_Oma1-like"/>
    <property type="match status" value="1"/>
</dbReference>
<protein>
    <submittedName>
        <fullName evidence="9">Peptidase M48</fullName>
    </submittedName>
</protein>
<dbReference type="InterPro" id="IPR051156">
    <property type="entry name" value="Mito/Outer_Membr_Metalloprot"/>
</dbReference>
<keyword evidence="10" id="KW-1185">Reference proteome</keyword>
<evidence type="ECO:0000256" key="1">
    <source>
        <dbReference type="ARBA" id="ARBA00022670"/>
    </source>
</evidence>
<dbReference type="EMBL" id="MJMG01000011">
    <property type="protein sequence ID" value="OEY86407.1"/>
    <property type="molecule type" value="Genomic_DNA"/>
</dbReference>
<evidence type="ECO:0000256" key="7">
    <source>
        <dbReference type="SAM" id="SignalP"/>
    </source>
</evidence>
<keyword evidence="2" id="KW-0479">Metal-binding</keyword>
<evidence type="ECO:0000256" key="4">
    <source>
        <dbReference type="ARBA" id="ARBA00022833"/>
    </source>
</evidence>
<comment type="caution">
    <text evidence="9">The sequence shown here is derived from an EMBL/GenBank/DDBJ whole genome shotgun (WGS) entry which is preliminary data.</text>
</comment>
<feature type="chain" id="PRO_5009200884" evidence="7">
    <location>
        <begin position="20"/>
        <end position="425"/>
    </location>
</feature>
<dbReference type="InterPro" id="IPR001915">
    <property type="entry name" value="Peptidase_M48"/>
</dbReference>
<dbReference type="SUPFAM" id="SSF48452">
    <property type="entry name" value="TPR-like"/>
    <property type="match status" value="1"/>
</dbReference>
<evidence type="ECO:0000256" key="3">
    <source>
        <dbReference type="ARBA" id="ARBA00022801"/>
    </source>
</evidence>
<organism evidence="9 10">
    <name type="scientific">Wolbachia pipientis</name>
    <dbReference type="NCBI Taxonomy" id="955"/>
    <lineage>
        <taxon>Bacteria</taxon>
        <taxon>Pseudomonadati</taxon>
        <taxon>Pseudomonadota</taxon>
        <taxon>Alphaproteobacteria</taxon>
        <taxon>Rickettsiales</taxon>
        <taxon>Anaplasmataceae</taxon>
        <taxon>Wolbachieae</taxon>
        <taxon>Wolbachia</taxon>
    </lineage>
</organism>
<evidence type="ECO:0000259" key="8">
    <source>
        <dbReference type="Pfam" id="PF01435"/>
    </source>
</evidence>
<dbReference type="Pfam" id="PF01435">
    <property type="entry name" value="Peptidase_M48"/>
    <property type="match status" value="1"/>
</dbReference>
<dbReference type="InterPro" id="IPR011990">
    <property type="entry name" value="TPR-like_helical_dom_sf"/>
</dbReference>
<dbReference type="Gene3D" id="1.25.40.10">
    <property type="entry name" value="Tetratricopeptide repeat domain"/>
    <property type="match status" value="1"/>
</dbReference>
<dbReference type="Proteomes" id="UP000175679">
    <property type="component" value="Unassembled WGS sequence"/>
</dbReference>
<dbReference type="GO" id="GO:0046872">
    <property type="term" value="F:metal ion binding"/>
    <property type="evidence" value="ECO:0007669"/>
    <property type="project" value="UniProtKB-KW"/>
</dbReference>
<comment type="cofactor">
    <cofactor evidence="6">
        <name>Zn(2+)</name>
        <dbReference type="ChEBI" id="CHEBI:29105"/>
    </cofactor>
    <text evidence="6">Binds 1 zinc ion per subunit.</text>
</comment>
<name>A0A1E7QJ52_WOLPI</name>
<dbReference type="GO" id="GO:0004222">
    <property type="term" value="F:metalloendopeptidase activity"/>
    <property type="evidence" value="ECO:0007669"/>
    <property type="project" value="InterPro"/>
</dbReference>
<keyword evidence="5 6" id="KW-0482">Metalloprotease</keyword>
<evidence type="ECO:0000256" key="2">
    <source>
        <dbReference type="ARBA" id="ARBA00022723"/>
    </source>
</evidence>
<sequence>MFKIASLLALLFFYIPSYATDIFRDSEVETIVKNLGQPLFDAAGVDSKQIKVFVVNDNSVNAFIIDNKNIFIHLGLLQYSTEPYVLLGVLAHEIAHIAAGHMLQNVHITGNLASVLLGSCLLGLIPGAIVDVEIASALVLGSVTVGINSLRSYSQEQEKMADSYALKYLDESGYDNVGVKALLNDFKSIEPKHTEQYIRTHPLSNQRLIIVQNYKVKNELKPIPVKELLRFKRMVIKLDSLFIPIDVLHDKYGWNDNDRAYVDAIVYYREGKIDKAIMQIDTLVTKDPHLYELKAEILYKAGRLSESIENYEKFLQHVSDESGLVRLGLSHTLLLHGNVKRAIFYLEQIIDIEPDDALAWGYLSIAYKHDSNMAMYYFALARKAFITNDSKQFVKYASLATNSLPEGSLHLLQIEDMKKSKKLKS</sequence>